<name>A0A840BK37_9RHOO</name>
<accession>A0A840BK37</accession>
<dbReference type="GO" id="GO:0016020">
    <property type="term" value="C:membrane"/>
    <property type="evidence" value="ECO:0007669"/>
    <property type="project" value="InterPro"/>
</dbReference>
<evidence type="ECO:0000259" key="2">
    <source>
        <dbReference type="Pfam" id="PF13609"/>
    </source>
</evidence>
<dbReference type="EMBL" id="JACIET010000002">
    <property type="protein sequence ID" value="MBB4013320.1"/>
    <property type="molecule type" value="Genomic_DNA"/>
</dbReference>
<dbReference type="InterPro" id="IPR033900">
    <property type="entry name" value="Gram_neg_porin_domain"/>
</dbReference>
<dbReference type="GO" id="GO:0015288">
    <property type="term" value="F:porin activity"/>
    <property type="evidence" value="ECO:0007669"/>
    <property type="project" value="InterPro"/>
</dbReference>
<dbReference type="Pfam" id="PF13609">
    <property type="entry name" value="Porin_4"/>
    <property type="match status" value="1"/>
</dbReference>
<feature type="chain" id="PRO_5032829087" description="Porin domain-containing protein" evidence="1">
    <location>
        <begin position="20"/>
        <end position="412"/>
    </location>
</feature>
<organism evidence="3 4">
    <name type="scientific">Niveibacterium umoris</name>
    <dbReference type="NCBI Taxonomy" id="1193620"/>
    <lineage>
        <taxon>Bacteria</taxon>
        <taxon>Pseudomonadati</taxon>
        <taxon>Pseudomonadota</taxon>
        <taxon>Betaproteobacteria</taxon>
        <taxon>Rhodocyclales</taxon>
        <taxon>Rhodocyclaceae</taxon>
        <taxon>Niveibacterium</taxon>
    </lineage>
</organism>
<dbReference type="Proteomes" id="UP000561045">
    <property type="component" value="Unassembled WGS sequence"/>
</dbReference>
<evidence type="ECO:0000313" key="4">
    <source>
        <dbReference type="Proteomes" id="UP000561045"/>
    </source>
</evidence>
<comment type="caution">
    <text evidence="3">The sequence shown here is derived from an EMBL/GenBank/DDBJ whole genome shotgun (WGS) entry which is preliminary data.</text>
</comment>
<protein>
    <recommendedName>
        <fullName evidence="2">Porin domain-containing protein</fullName>
    </recommendedName>
</protein>
<feature type="domain" description="Porin" evidence="2">
    <location>
        <begin position="255"/>
        <end position="379"/>
    </location>
</feature>
<dbReference type="RefSeq" id="WP_183635210.1">
    <property type="nucleotide sequence ID" value="NZ_BAABLE010000005.1"/>
</dbReference>
<keyword evidence="1" id="KW-0732">Signal</keyword>
<sequence>MHKRIAIAVGLALSPFAHAADGQFDWLAFSGYGTIAASETDDKDVGFHYPFQKNAKGNDWATDVDSRLAVQLDFNRGGQFSGVLQVLAMQRNTGEYKAEVEWANVMWTINDSWRVRAGRMVTPVFMQSDYRFVGYSLTPVRYSLEMAGNYPLSRHDGAEVVYGTEVGAGHLQVQGFGGKSSLAIPSAEYKADSVFGAAATYSVGPWTLRASGTAIKIKIVGEAADTALASAALLENPLVSAGCPACTAEAPRFRNTVEGTSGQFYGLGAAYDEGNWYAQAEYGYRQAEDGLLPKTSGWLLLGAYRWGAFTPYLSYSGFKTHSLNDFTATGTGFGALAAAALKAKYYGNASDREIFGMGVRWDFYRNVALKLQAEMVKHDHKDAPFSGAFVNLSPTTYDGRTNVYSAALDFVF</sequence>
<reference evidence="3 4" key="1">
    <citation type="submission" date="2020-08" db="EMBL/GenBank/DDBJ databases">
        <title>Genomic Encyclopedia of Type Strains, Phase IV (KMG-IV): sequencing the most valuable type-strain genomes for metagenomic binning, comparative biology and taxonomic classification.</title>
        <authorList>
            <person name="Goeker M."/>
        </authorList>
    </citation>
    <scope>NUCLEOTIDE SEQUENCE [LARGE SCALE GENOMIC DNA]</scope>
    <source>
        <strain evidence="3 4">DSM 106739</strain>
    </source>
</reference>
<dbReference type="SUPFAM" id="SSF56935">
    <property type="entry name" value="Porins"/>
    <property type="match status" value="1"/>
</dbReference>
<evidence type="ECO:0000256" key="1">
    <source>
        <dbReference type="SAM" id="SignalP"/>
    </source>
</evidence>
<dbReference type="AlphaFoldDB" id="A0A840BK37"/>
<dbReference type="InterPro" id="IPR023614">
    <property type="entry name" value="Porin_dom_sf"/>
</dbReference>
<evidence type="ECO:0000313" key="3">
    <source>
        <dbReference type="EMBL" id="MBB4013320.1"/>
    </source>
</evidence>
<gene>
    <name evidence="3" type="ORF">GGR36_002666</name>
</gene>
<feature type="signal peptide" evidence="1">
    <location>
        <begin position="1"/>
        <end position="19"/>
    </location>
</feature>
<proteinExistence type="predicted"/>
<dbReference type="Gene3D" id="2.40.160.10">
    <property type="entry name" value="Porin"/>
    <property type="match status" value="1"/>
</dbReference>
<keyword evidence="4" id="KW-1185">Reference proteome</keyword>